<evidence type="ECO:0000313" key="1">
    <source>
        <dbReference type="EMBL" id="CRK88013.1"/>
    </source>
</evidence>
<gene>
    <name evidence="1" type="ORF">CLUMA_CG001799</name>
</gene>
<dbReference type="AlphaFoldDB" id="A0A1J1HJ26"/>
<dbReference type="EMBL" id="CVRI01000006">
    <property type="protein sequence ID" value="CRK88013.1"/>
    <property type="molecule type" value="Genomic_DNA"/>
</dbReference>
<protein>
    <submittedName>
        <fullName evidence="1">CLUMA_CG001799, isoform A</fullName>
    </submittedName>
</protein>
<dbReference type="Proteomes" id="UP000183832">
    <property type="component" value="Unassembled WGS sequence"/>
</dbReference>
<proteinExistence type="predicted"/>
<accession>A0A1J1HJ26</accession>
<name>A0A1J1HJ26_9DIPT</name>
<organism evidence="1 2">
    <name type="scientific">Clunio marinus</name>
    <dbReference type="NCBI Taxonomy" id="568069"/>
    <lineage>
        <taxon>Eukaryota</taxon>
        <taxon>Metazoa</taxon>
        <taxon>Ecdysozoa</taxon>
        <taxon>Arthropoda</taxon>
        <taxon>Hexapoda</taxon>
        <taxon>Insecta</taxon>
        <taxon>Pterygota</taxon>
        <taxon>Neoptera</taxon>
        <taxon>Endopterygota</taxon>
        <taxon>Diptera</taxon>
        <taxon>Nematocera</taxon>
        <taxon>Chironomoidea</taxon>
        <taxon>Chironomidae</taxon>
        <taxon>Clunio</taxon>
    </lineage>
</organism>
<evidence type="ECO:0000313" key="2">
    <source>
        <dbReference type="Proteomes" id="UP000183832"/>
    </source>
</evidence>
<reference evidence="1 2" key="1">
    <citation type="submission" date="2015-04" db="EMBL/GenBank/DDBJ databases">
        <authorList>
            <person name="Syromyatnikov M.Y."/>
            <person name="Popov V.N."/>
        </authorList>
    </citation>
    <scope>NUCLEOTIDE SEQUENCE [LARGE SCALE GENOMIC DNA]</scope>
</reference>
<sequence length="116" mass="13488">MFLLRFLTLAASQFPTNKPRLDVFVFSCLTAENIDALSDLKCAKMNKRKVTDVDTLATQQRLRQKINLKKLITIMKFSLWSYITARYPQQSTKFSSIIKNLDLDKEFYLSKSLTKV</sequence>
<keyword evidence="2" id="KW-1185">Reference proteome</keyword>